<feature type="region of interest" description="Disordered" evidence="1">
    <location>
        <begin position="1"/>
        <end position="60"/>
    </location>
</feature>
<evidence type="ECO:0000256" key="1">
    <source>
        <dbReference type="SAM" id="MobiDB-lite"/>
    </source>
</evidence>
<keyword evidence="3" id="KW-1185">Reference proteome</keyword>
<reference evidence="2 3" key="1">
    <citation type="journal article" date="2019" name="Sci. Rep.">
        <title>A high-quality genome of Eragrostis curvula grass provides insights into Poaceae evolution and supports new strategies to enhance forage quality.</title>
        <authorList>
            <person name="Carballo J."/>
            <person name="Santos B.A.C.M."/>
            <person name="Zappacosta D."/>
            <person name="Garbus I."/>
            <person name="Selva J.P."/>
            <person name="Gallo C.A."/>
            <person name="Diaz A."/>
            <person name="Albertini E."/>
            <person name="Caccamo M."/>
            <person name="Echenique V."/>
        </authorList>
    </citation>
    <scope>NUCLEOTIDE SEQUENCE [LARGE SCALE GENOMIC DNA]</scope>
    <source>
        <strain evidence="3">cv. Victoria</strain>
        <tissue evidence="2">Leaf</tissue>
    </source>
</reference>
<comment type="caution">
    <text evidence="2">The sequence shown here is derived from an EMBL/GenBank/DDBJ whole genome shotgun (WGS) entry which is preliminary data.</text>
</comment>
<organism evidence="2 3">
    <name type="scientific">Eragrostis curvula</name>
    <name type="common">weeping love grass</name>
    <dbReference type="NCBI Taxonomy" id="38414"/>
    <lineage>
        <taxon>Eukaryota</taxon>
        <taxon>Viridiplantae</taxon>
        <taxon>Streptophyta</taxon>
        <taxon>Embryophyta</taxon>
        <taxon>Tracheophyta</taxon>
        <taxon>Spermatophyta</taxon>
        <taxon>Magnoliopsida</taxon>
        <taxon>Liliopsida</taxon>
        <taxon>Poales</taxon>
        <taxon>Poaceae</taxon>
        <taxon>PACMAD clade</taxon>
        <taxon>Chloridoideae</taxon>
        <taxon>Eragrostideae</taxon>
        <taxon>Eragrostidinae</taxon>
        <taxon>Eragrostis</taxon>
    </lineage>
</organism>
<dbReference type="EMBL" id="RWGY01000029">
    <property type="protein sequence ID" value="TVU18773.1"/>
    <property type="molecule type" value="Genomic_DNA"/>
</dbReference>
<dbReference type="Proteomes" id="UP000324897">
    <property type="component" value="Chromosome 7"/>
</dbReference>
<evidence type="ECO:0000313" key="2">
    <source>
        <dbReference type="EMBL" id="TVU18773.1"/>
    </source>
</evidence>
<feature type="region of interest" description="Disordered" evidence="1">
    <location>
        <begin position="82"/>
        <end position="109"/>
    </location>
</feature>
<name>A0A5J9U564_9POAL</name>
<sequence>MKSPSHCSATVREAKTQTTVHPQYERVPLDPPCLPPMKATQHHQLSNHPGTSSSTRPSLSLPSIHSSSCWWPLSIPRRPPTPVPPCSPRPVASRASPVARTRAASPGPMSCSLGSLPSPQPCPHSSLGLRIRPASGRPVERSLPSLIRTGSRTLVLHHKAIAEDDADLLLICLWIKFFLMATKYICCLGKLIAHELFTSSQNLSTEGQGAKTR</sequence>
<feature type="compositionally biased region" description="Low complexity" evidence="1">
    <location>
        <begin position="51"/>
        <end position="60"/>
    </location>
</feature>
<proteinExistence type="predicted"/>
<feature type="compositionally biased region" description="Low complexity" evidence="1">
    <location>
        <begin position="89"/>
        <end position="100"/>
    </location>
</feature>
<gene>
    <name evidence="2" type="ORF">EJB05_34886</name>
</gene>
<dbReference type="Gramene" id="TVU18773">
    <property type="protein sequence ID" value="TVU18773"/>
    <property type="gene ID" value="EJB05_34886"/>
</dbReference>
<accession>A0A5J9U564</accession>
<dbReference type="AlphaFoldDB" id="A0A5J9U564"/>
<evidence type="ECO:0000313" key="3">
    <source>
        <dbReference type="Proteomes" id="UP000324897"/>
    </source>
</evidence>
<protein>
    <submittedName>
        <fullName evidence="2">Uncharacterized protein</fullName>
    </submittedName>
</protein>